<dbReference type="Gene3D" id="3.30.310.50">
    <property type="entry name" value="Alpha-D-phosphohexomutase, C-terminal domain"/>
    <property type="match status" value="1"/>
</dbReference>
<dbReference type="InterPro" id="IPR016066">
    <property type="entry name" value="A-D-PHexomutase_CS"/>
</dbReference>
<dbReference type="GO" id="GO:0006166">
    <property type="term" value="P:purine ribonucleoside salvage"/>
    <property type="evidence" value="ECO:0007669"/>
    <property type="project" value="TreeGrafter"/>
</dbReference>
<dbReference type="Proteomes" id="UP000033961">
    <property type="component" value="Chromosome I"/>
</dbReference>
<dbReference type="InterPro" id="IPR005844">
    <property type="entry name" value="A-D-PHexomutase_a/b/a-I"/>
</dbReference>
<keyword evidence="5" id="KW-0460">Magnesium</keyword>
<keyword evidence="4" id="KW-0479">Metal-binding</keyword>
<dbReference type="PRINTS" id="PR00509">
    <property type="entry name" value="PGMPMM"/>
</dbReference>
<evidence type="ECO:0000256" key="6">
    <source>
        <dbReference type="ARBA" id="ARBA00023235"/>
    </source>
</evidence>
<dbReference type="PANTHER" id="PTHR45745:SF1">
    <property type="entry name" value="PHOSPHOGLUCOMUTASE 2B-RELATED"/>
    <property type="match status" value="1"/>
</dbReference>
<organism evidence="10 11">
    <name type="scientific">Leptospira santarosai</name>
    <dbReference type="NCBI Taxonomy" id="28183"/>
    <lineage>
        <taxon>Bacteria</taxon>
        <taxon>Pseudomonadati</taxon>
        <taxon>Spirochaetota</taxon>
        <taxon>Spirochaetia</taxon>
        <taxon>Leptospirales</taxon>
        <taxon>Leptospiraceae</taxon>
        <taxon>Leptospira</taxon>
    </lineage>
</organism>
<keyword evidence="6" id="KW-0413">Isomerase</keyword>
<feature type="domain" description="Alpha-D-phosphohexomutase alpha/beta/alpha" evidence="8">
    <location>
        <begin position="252"/>
        <end position="339"/>
    </location>
</feature>
<feature type="domain" description="Alpha-D-phosphohexomutase alpha/beta/alpha" evidence="9">
    <location>
        <begin position="351"/>
        <end position="472"/>
    </location>
</feature>
<name>A0A2P1QSI0_9LEPT</name>
<evidence type="ECO:0000256" key="5">
    <source>
        <dbReference type="ARBA" id="ARBA00022842"/>
    </source>
</evidence>
<dbReference type="CDD" id="cd05799">
    <property type="entry name" value="PGM2"/>
    <property type="match status" value="1"/>
</dbReference>
<dbReference type="GO" id="GO:0008973">
    <property type="term" value="F:phosphopentomutase activity"/>
    <property type="evidence" value="ECO:0007669"/>
    <property type="project" value="TreeGrafter"/>
</dbReference>
<accession>A0A2P1QSI0</accession>
<evidence type="ECO:0000256" key="4">
    <source>
        <dbReference type="ARBA" id="ARBA00022723"/>
    </source>
</evidence>
<reference evidence="10 11" key="1">
    <citation type="journal article" date="2015" name="Genome Announc.">
        <title>Draft Genome Sequences of Leptospira santarosai Strains U160, U164, and U233, Isolated from Asymptomatic Cattle.</title>
        <authorList>
            <person name="Kremer F.S."/>
            <person name="Eslabao M.R."/>
            <person name="Provisor M."/>
            <person name="Woloski R.D."/>
            <person name="Ramires O.V."/>
            <person name="Moreno L.Z."/>
            <person name="Moreno A.M."/>
            <person name="Hamond C."/>
            <person name="Lilenbaum W."/>
            <person name="Dellagostin O.A."/>
        </authorList>
    </citation>
    <scope>NUCLEOTIDE SEQUENCE [LARGE SCALE GENOMIC DNA]</scope>
    <source>
        <strain evidence="10 11">U160</strain>
    </source>
</reference>
<evidence type="ECO:0000259" key="7">
    <source>
        <dbReference type="Pfam" id="PF02878"/>
    </source>
</evidence>
<dbReference type="SUPFAM" id="SSF55957">
    <property type="entry name" value="Phosphoglucomutase, C-terminal domain"/>
    <property type="match status" value="1"/>
</dbReference>
<dbReference type="EMBL" id="CP027843">
    <property type="protein sequence ID" value="AVQ11872.1"/>
    <property type="molecule type" value="Genomic_DNA"/>
</dbReference>
<evidence type="ECO:0000256" key="2">
    <source>
        <dbReference type="ARBA" id="ARBA00010231"/>
    </source>
</evidence>
<sequence length="609" mass="67691">MNLKRKPIFMNLILLKKLNRNPMNHPESSIHSWTQDPFPSTVRMEANRALEKFSKGESGPDVEAFSIPLEFGTGGMRGKLGNGIGRMNEFTVGRAALGFISYLSQKNKKASIVIAYDSRRRSKEFAEVTAGIAASLGVKVILFQEVTPTPLLSYAIRYYKATGGVVITASHNPPEYNGFKAYLSDGGQLVPPDDRKIISKIESIRDWNVIPFLSPKDPIYKKTVKLAGKDCFSSYKKELSKTGILSVTLKPKDRAAMKVVYSPLHGTGAKSMKELLNDFGYKNVFLVPEQKDPDGEFPTVQYPNPEEPEAMELSKKFAIQKDAHAFIATDPDADRLGIGVKNTKGEYVLLNGNQIGSIMATYLCESYARSKKKKKAVLVKTIVTTDLQEIIAKRNKVKYKNVLTGFKFIAQVMAKIDKSKTDFFLFGGEESFGYLPVSFVRDKDSLSSALLLLEILTEKKDLLNYMDEIYLKYGLFQESLKSLTLEGIAGKEKIRKSLESLRAADLLGKKIHQRKITGILDYKTRTAKGNTSKSSFAGCPSSDVIQVVLEGNAKLTIRPSGTEPKIKIYSSFQSLKAPSSKEEIQTLTEDLLSEIKASEEIFLQLAELS</sequence>
<dbReference type="GO" id="GO:0000287">
    <property type="term" value="F:magnesium ion binding"/>
    <property type="evidence" value="ECO:0007669"/>
    <property type="project" value="InterPro"/>
</dbReference>
<dbReference type="SUPFAM" id="SSF53738">
    <property type="entry name" value="Phosphoglucomutase, first 3 domains"/>
    <property type="match status" value="3"/>
</dbReference>
<evidence type="ECO:0000259" key="8">
    <source>
        <dbReference type="Pfam" id="PF02879"/>
    </source>
</evidence>
<dbReference type="PROSITE" id="PS00710">
    <property type="entry name" value="PGM_PMM"/>
    <property type="match status" value="1"/>
</dbReference>
<evidence type="ECO:0000259" key="9">
    <source>
        <dbReference type="Pfam" id="PF02880"/>
    </source>
</evidence>
<evidence type="ECO:0000256" key="1">
    <source>
        <dbReference type="ARBA" id="ARBA00001946"/>
    </source>
</evidence>
<dbReference type="PANTHER" id="PTHR45745">
    <property type="entry name" value="PHOSPHOMANNOMUTASE 45A"/>
    <property type="match status" value="1"/>
</dbReference>
<keyword evidence="3" id="KW-0597">Phosphoprotein</keyword>
<feature type="domain" description="Alpha-D-phosphohexomutase alpha/beta/alpha" evidence="7">
    <location>
        <begin position="70"/>
        <end position="204"/>
    </location>
</feature>
<dbReference type="InterPro" id="IPR005846">
    <property type="entry name" value="A-D-PHexomutase_a/b/a-III"/>
</dbReference>
<dbReference type="Pfam" id="PF02880">
    <property type="entry name" value="PGM_PMM_III"/>
    <property type="match status" value="1"/>
</dbReference>
<comment type="cofactor">
    <cofactor evidence="1">
        <name>Mg(2+)</name>
        <dbReference type="ChEBI" id="CHEBI:18420"/>
    </cofactor>
</comment>
<dbReference type="GO" id="GO:0005975">
    <property type="term" value="P:carbohydrate metabolic process"/>
    <property type="evidence" value="ECO:0007669"/>
    <property type="project" value="InterPro"/>
</dbReference>
<dbReference type="Pfam" id="PF02878">
    <property type="entry name" value="PGM_PMM_I"/>
    <property type="match status" value="1"/>
</dbReference>
<evidence type="ECO:0000313" key="11">
    <source>
        <dbReference type="Proteomes" id="UP000033961"/>
    </source>
</evidence>
<evidence type="ECO:0000313" key="10">
    <source>
        <dbReference type="EMBL" id="AVQ11872.1"/>
    </source>
</evidence>
<dbReference type="InterPro" id="IPR005845">
    <property type="entry name" value="A-D-PHexomutase_a/b/a-II"/>
</dbReference>
<dbReference type="InterPro" id="IPR005841">
    <property type="entry name" value="Alpha-D-phosphohexomutase_SF"/>
</dbReference>
<dbReference type="InterPro" id="IPR036900">
    <property type="entry name" value="A-D-PHexomutase_C_sf"/>
</dbReference>
<comment type="similarity">
    <text evidence="2">Belongs to the phosphohexose mutase family.</text>
</comment>
<dbReference type="Gene3D" id="3.40.120.10">
    <property type="entry name" value="Alpha-D-Glucose-1,6-Bisphosphate, subunit A, domain 3"/>
    <property type="match status" value="3"/>
</dbReference>
<evidence type="ECO:0000256" key="3">
    <source>
        <dbReference type="ARBA" id="ARBA00022553"/>
    </source>
</evidence>
<proteinExistence type="inferred from homology"/>
<protein>
    <submittedName>
        <fullName evidence="10">Phosphoglucomutase</fullName>
    </submittedName>
</protein>
<dbReference type="Pfam" id="PF02879">
    <property type="entry name" value="PGM_PMM_II"/>
    <property type="match status" value="1"/>
</dbReference>
<dbReference type="InterPro" id="IPR016055">
    <property type="entry name" value="A-D-PHexomutase_a/b/a-I/II/III"/>
</dbReference>
<gene>
    <name evidence="10" type="ORF">XB16_1542</name>
</gene>
<dbReference type="AlphaFoldDB" id="A0A2P1QSI0"/>